<reference evidence="3 4" key="1">
    <citation type="submission" date="2019-09" db="EMBL/GenBank/DDBJ databases">
        <title>Hydrogenophaga aromatica sp. nov., isolated from a para-xylene-degrading enrichment culture.</title>
        <authorList>
            <person name="Tancsics A."/>
            <person name="Banerjee S."/>
        </authorList>
    </citation>
    <scope>NUCLEOTIDE SEQUENCE [LARGE SCALE GENOMIC DNA]</scope>
    <source>
        <strain evidence="3 4">D2P1</strain>
    </source>
</reference>
<dbReference type="EMBL" id="VYGV01000006">
    <property type="protein sequence ID" value="NWF44687.1"/>
    <property type="molecule type" value="Genomic_DNA"/>
</dbReference>
<keyword evidence="2" id="KW-0964">Secreted</keyword>
<dbReference type="InterPro" id="IPR001343">
    <property type="entry name" value="Hemolysn_Ca-bd"/>
</dbReference>
<name>A0A7Y8GV78_9BURK</name>
<dbReference type="PROSITE" id="PS00018">
    <property type="entry name" value="EF_HAND_1"/>
    <property type="match status" value="1"/>
</dbReference>
<dbReference type="Pfam" id="PF00353">
    <property type="entry name" value="HemolysinCabind"/>
    <property type="match status" value="5"/>
</dbReference>
<dbReference type="InterPro" id="IPR018511">
    <property type="entry name" value="Hemolysin-typ_Ca-bd_CS"/>
</dbReference>
<proteinExistence type="predicted"/>
<dbReference type="PROSITE" id="PS00330">
    <property type="entry name" value="HEMOLYSIN_CALCIUM"/>
    <property type="match status" value="1"/>
</dbReference>
<gene>
    <name evidence="3" type="ORF">F3K02_05385</name>
</gene>
<accession>A0A7Y8GV78</accession>
<evidence type="ECO:0000313" key="4">
    <source>
        <dbReference type="Proteomes" id="UP000545507"/>
    </source>
</evidence>
<dbReference type="RefSeq" id="WP_177134090.1">
    <property type="nucleotide sequence ID" value="NZ_VYGV01000006.1"/>
</dbReference>
<evidence type="ECO:0000256" key="1">
    <source>
        <dbReference type="ARBA" id="ARBA00004613"/>
    </source>
</evidence>
<dbReference type="SUPFAM" id="SSF51120">
    <property type="entry name" value="beta-Roll"/>
    <property type="match status" value="4"/>
</dbReference>
<dbReference type="InterPro" id="IPR018247">
    <property type="entry name" value="EF_Hand_1_Ca_BS"/>
</dbReference>
<dbReference type="PANTHER" id="PTHR38340">
    <property type="entry name" value="S-LAYER PROTEIN"/>
    <property type="match status" value="1"/>
</dbReference>
<organism evidence="3 4">
    <name type="scientific">Hydrogenophaga aromaticivorans</name>
    <dbReference type="NCBI Taxonomy" id="2610898"/>
    <lineage>
        <taxon>Bacteria</taxon>
        <taxon>Pseudomonadati</taxon>
        <taxon>Pseudomonadota</taxon>
        <taxon>Betaproteobacteria</taxon>
        <taxon>Burkholderiales</taxon>
        <taxon>Comamonadaceae</taxon>
        <taxon>Hydrogenophaga</taxon>
    </lineage>
</organism>
<dbReference type="GO" id="GO:0005509">
    <property type="term" value="F:calcium ion binding"/>
    <property type="evidence" value="ECO:0007669"/>
    <property type="project" value="InterPro"/>
</dbReference>
<comment type="subcellular location">
    <subcellularLocation>
        <location evidence="1">Secreted</location>
    </subcellularLocation>
</comment>
<sequence length="1132" mass="118142">MADPLLNQTPTFTSTHVFSTNDVTGTFDGLTQGTVGDGTPVVDFNAVPEITKEGVFLYPINSEFGYNVTDFVGAEEKDFVADPEYEEGWVGDLTGAGGEQLGLVISNSPTDSFKTPALLGTWLAGLGGETIKASTEHYVVMQNILSDQRYPGDPLALYPLDDNLKMVGGEYDGQYVVDILPLVGDVNGDGVVDIKDILQPNETQIAENILVGADYSVTMKDDGKLLYRWGNVIKKPNDVRIETSLDLPDEWLQRSTEPEDNGLIPLFRITQAELVTNHTITNNPNDQIRPEDFENESAIGTLPTYEILPDGKWVTTDAYYAGDGTLYPAGTVLRDPALVTAIAGSTLVAIGATSSDLDMGFTNAWYTTMDREPFEAVLNQDGTDYIVGPRWRLQPDKYGQDLPSVDIPLDPSLPPPPTKDELKYESGTDTTTVINLLDWALPISPLSISAGFQNLSGTTSINGLNMTDNFDVAFYVKGDIKPATLYDTTLVMTYEELAIYGLGQSIEGGEGSDYLVGMGGNIFTGDFGTAIEGEDLFVLAYGAGDNWAQILSSTIMDFQVGVDTLGLIDFGVTEGNFSQLVNQLVIDGDLYIDLDGFDIVMLEGVTQELGYEDFLVLNRSQANNAAPTGSVIIDDTTPVLDQVLTVTNTLADADGIFGVVSYQWQVFNDIDGIWEDIAGAVLDTYTVTEAEVGASLRVEASYVDGLGFTETVVSAPTSLVTALVNNITGTAASEILIGTDLPDLFQALAGDDTLIGGAGNDTLGGGIGVDSMVGGTGDDLYLVNTTADVVVELVNEGLDTVDSAATYTLSANVENLILRSGFGNINGTGNASANMLTGNEGANQLSGLGGNDTLDGGAGNDTMAGGIGDDTYHVDSVGDVITEAVGAGIDTVIFSGTSYTLGVNVENLVSTNAVGATLTGNTSANQILGGDGNDNIAAGQGNDTVEGGAGNDTIGGGIGVDLMIGGTGDDLYLINDTADVVVELAAEGIDTVNSAATYTLSADVENLILRSGFGNINGTGNDSDNVLTGNEGANRLSGLGGNDTMNGGLGNDVFIFGNAFGQDSIIGFDADPTGGQDLLDISALGINAGNFGGSVSFSEVGGNTLISIGSDSITLVGVIGLGTVSQQDFILA</sequence>
<keyword evidence="4" id="KW-1185">Reference proteome</keyword>
<dbReference type="AlphaFoldDB" id="A0A7Y8GV78"/>
<dbReference type="Gene3D" id="2.150.10.10">
    <property type="entry name" value="Serralysin-like metalloprotease, C-terminal"/>
    <property type="match status" value="4"/>
</dbReference>
<dbReference type="Gene3D" id="2.60.40.2700">
    <property type="match status" value="1"/>
</dbReference>
<evidence type="ECO:0000313" key="3">
    <source>
        <dbReference type="EMBL" id="NWF44687.1"/>
    </source>
</evidence>
<dbReference type="Proteomes" id="UP000545507">
    <property type="component" value="Unassembled WGS sequence"/>
</dbReference>
<dbReference type="InterPro" id="IPR050557">
    <property type="entry name" value="RTX_toxin/Mannuronan_C5-epim"/>
</dbReference>
<dbReference type="PANTHER" id="PTHR38340:SF1">
    <property type="entry name" value="S-LAYER PROTEIN"/>
    <property type="match status" value="1"/>
</dbReference>
<evidence type="ECO:0000256" key="2">
    <source>
        <dbReference type="ARBA" id="ARBA00022525"/>
    </source>
</evidence>
<dbReference type="InterPro" id="IPR011049">
    <property type="entry name" value="Serralysin-like_metalloprot_C"/>
</dbReference>
<comment type="caution">
    <text evidence="3">The sequence shown here is derived from an EMBL/GenBank/DDBJ whole genome shotgun (WGS) entry which is preliminary data.</text>
</comment>
<dbReference type="GO" id="GO:0005576">
    <property type="term" value="C:extracellular region"/>
    <property type="evidence" value="ECO:0007669"/>
    <property type="project" value="UniProtKB-SubCell"/>
</dbReference>
<dbReference type="PRINTS" id="PR00313">
    <property type="entry name" value="CABNDNGRPT"/>
</dbReference>
<protein>
    <submittedName>
        <fullName evidence="3">Calcium-binding protein</fullName>
    </submittedName>
</protein>